<dbReference type="GO" id="GO:0003676">
    <property type="term" value="F:nucleic acid binding"/>
    <property type="evidence" value="ECO:0007669"/>
    <property type="project" value="InterPro"/>
</dbReference>
<dbReference type="Proteomes" id="UP000829196">
    <property type="component" value="Unassembled WGS sequence"/>
</dbReference>
<dbReference type="SMR" id="A0A8T3BEX9"/>
<protein>
    <recommendedName>
        <fullName evidence="1">RNase H type-1 domain-containing protein</fullName>
    </recommendedName>
</protein>
<dbReference type="Gene3D" id="3.30.420.10">
    <property type="entry name" value="Ribonuclease H-like superfamily/Ribonuclease H"/>
    <property type="match status" value="1"/>
</dbReference>
<dbReference type="InterPro" id="IPR044730">
    <property type="entry name" value="RNase_H-like_dom_plant"/>
</dbReference>
<dbReference type="EMBL" id="JAGYWB010000009">
    <property type="protein sequence ID" value="KAI0510830.1"/>
    <property type="molecule type" value="Genomic_DNA"/>
</dbReference>
<dbReference type="CDD" id="cd06222">
    <property type="entry name" value="RNase_H_like"/>
    <property type="match status" value="1"/>
</dbReference>
<dbReference type="OrthoDB" id="597234at2759"/>
<dbReference type="SUPFAM" id="SSF53098">
    <property type="entry name" value="Ribonuclease H-like"/>
    <property type="match status" value="1"/>
</dbReference>
<gene>
    <name evidence="2" type="ORF">KFK09_011439</name>
</gene>
<dbReference type="AlphaFoldDB" id="A0A8T3BEX9"/>
<dbReference type="PANTHER" id="PTHR47723:SF19">
    <property type="entry name" value="POLYNUCLEOTIDYL TRANSFERASE, RIBONUCLEASE H-LIKE SUPERFAMILY PROTEIN"/>
    <property type="match status" value="1"/>
</dbReference>
<name>A0A8T3BEX9_DENNO</name>
<evidence type="ECO:0000259" key="1">
    <source>
        <dbReference type="Pfam" id="PF13456"/>
    </source>
</evidence>
<dbReference type="InterPro" id="IPR036397">
    <property type="entry name" value="RNaseH_sf"/>
</dbReference>
<proteinExistence type="predicted"/>
<dbReference type="Pfam" id="PF13456">
    <property type="entry name" value="RVT_3"/>
    <property type="match status" value="1"/>
</dbReference>
<comment type="caution">
    <text evidence="2">The sequence shown here is derived from an EMBL/GenBank/DDBJ whole genome shotgun (WGS) entry which is preliminary data.</text>
</comment>
<dbReference type="GO" id="GO:0004523">
    <property type="term" value="F:RNA-DNA hybrid ribonuclease activity"/>
    <property type="evidence" value="ECO:0007669"/>
    <property type="project" value="InterPro"/>
</dbReference>
<dbReference type="InterPro" id="IPR012337">
    <property type="entry name" value="RNaseH-like_sf"/>
</dbReference>
<dbReference type="InterPro" id="IPR053151">
    <property type="entry name" value="RNase_H-like"/>
</dbReference>
<reference evidence="2" key="1">
    <citation type="journal article" date="2022" name="Front. Genet.">
        <title>Chromosome-Scale Assembly of the Dendrobium nobile Genome Provides Insights Into the Molecular Mechanism of the Biosynthesis of the Medicinal Active Ingredient of Dendrobium.</title>
        <authorList>
            <person name="Xu Q."/>
            <person name="Niu S.-C."/>
            <person name="Li K.-L."/>
            <person name="Zheng P.-J."/>
            <person name="Zhang X.-J."/>
            <person name="Jia Y."/>
            <person name="Liu Y."/>
            <person name="Niu Y.-X."/>
            <person name="Yu L.-H."/>
            <person name="Chen D.-F."/>
            <person name="Zhang G.-Q."/>
        </authorList>
    </citation>
    <scope>NUCLEOTIDE SEQUENCE</scope>
    <source>
        <tissue evidence="2">Leaf</tissue>
    </source>
</reference>
<evidence type="ECO:0000313" key="2">
    <source>
        <dbReference type="EMBL" id="KAI0510830.1"/>
    </source>
</evidence>
<evidence type="ECO:0000313" key="3">
    <source>
        <dbReference type="Proteomes" id="UP000829196"/>
    </source>
</evidence>
<keyword evidence="3" id="KW-1185">Reference proteome</keyword>
<sequence length="308" mass="35098">MYNNAIPSNSMLVSRRIKTVSGCPRRSCNDIEDVNHMVGSCVKTMQVIALLNKWGFQVPVFDNFEECLTGLQRMIGKQNLSANLFRNAIWLVWKSRCKLVNTKREDSVNFIAAEAISYAVKSNFVNIHQDIWNANRLMLFNHWHPRPLGWIKSNFDGALRRNNSAGVGGVVRDHKGRFLLAFGNSLQHWDAAQTELHAVKSIKFVKRDWMSEALGVLIEGDNLNIIYMLQKEIIRWKVSNAIDDSLDFLLDFKQVIFSFTNWLGNKLANLCANLVVDGSFVWEDLQGTSIPSSFLNCLKEECETLDVP</sequence>
<organism evidence="2 3">
    <name type="scientific">Dendrobium nobile</name>
    <name type="common">Orchid</name>
    <dbReference type="NCBI Taxonomy" id="94219"/>
    <lineage>
        <taxon>Eukaryota</taxon>
        <taxon>Viridiplantae</taxon>
        <taxon>Streptophyta</taxon>
        <taxon>Embryophyta</taxon>
        <taxon>Tracheophyta</taxon>
        <taxon>Spermatophyta</taxon>
        <taxon>Magnoliopsida</taxon>
        <taxon>Liliopsida</taxon>
        <taxon>Asparagales</taxon>
        <taxon>Orchidaceae</taxon>
        <taxon>Epidendroideae</taxon>
        <taxon>Malaxideae</taxon>
        <taxon>Dendrobiinae</taxon>
        <taxon>Dendrobium</taxon>
    </lineage>
</organism>
<accession>A0A8T3BEX9</accession>
<feature type="domain" description="RNase H type-1" evidence="1">
    <location>
        <begin position="154"/>
        <end position="274"/>
    </location>
</feature>
<dbReference type="PANTHER" id="PTHR47723">
    <property type="entry name" value="OS05G0353850 PROTEIN"/>
    <property type="match status" value="1"/>
</dbReference>
<dbReference type="InterPro" id="IPR002156">
    <property type="entry name" value="RNaseH_domain"/>
</dbReference>